<name>A0ABQ8S5F3_PERAM</name>
<accession>A0ABQ8S5F3</accession>
<reference evidence="1 2" key="1">
    <citation type="journal article" date="2022" name="Allergy">
        <title>Genome assembly and annotation of Periplaneta americana reveal a comprehensive cockroach allergen profile.</title>
        <authorList>
            <person name="Wang L."/>
            <person name="Xiong Q."/>
            <person name="Saelim N."/>
            <person name="Wang L."/>
            <person name="Nong W."/>
            <person name="Wan A.T."/>
            <person name="Shi M."/>
            <person name="Liu X."/>
            <person name="Cao Q."/>
            <person name="Hui J.H.L."/>
            <person name="Sookrung N."/>
            <person name="Leung T.F."/>
            <person name="Tungtrongchitr A."/>
            <person name="Tsui S.K.W."/>
        </authorList>
    </citation>
    <scope>NUCLEOTIDE SEQUENCE [LARGE SCALE GENOMIC DNA]</scope>
    <source>
        <strain evidence="1">PWHHKU_190912</strain>
    </source>
</reference>
<evidence type="ECO:0000313" key="1">
    <source>
        <dbReference type="EMBL" id="KAJ4429264.1"/>
    </source>
</evidence>
<sequence length="133" mass="15101">MVGLCESGNESLGSLKAISRHSYQMSHNHMGHDHAAHMDHHMDHTTTSSADTTMDMDMGDMVHDECSTMSHGGHSMMFSTKLEQQYVQNLGYQYFCREELVITVIIPIAIVIRRPGIELARNMFEKRFSGQKQ</sequence>
<gene>
    <name evidence="1" type="ORF">ANN_26267</name>
</gene>
<evidence type="ECO:0000313" key="2">
    <source>
        <dbReference type="Proteomes" id="UP001148838"/>
    </source>
</evidence>
<dbReference type="EMBL" id="JAJSOF020000036">
    <property type="protein sequence ID" value="KAJ4429264.1"/>
    <property type="molecule type" value="Genomic_DNA"/>
</dbReference>
<dbReference type="Proteomes" id="UP001148838">
    <property type="component" value="Unassembled WGS sequence"/>
</dbReference>
<protein>
    <submittedName>
        <fullName evidence="1">Uncharacterized protein</fullName>
    </submittedName>
</protein>
<comment type="caution">
    <text evidence="1">The sequence shown here is derived from an EMBL/GenBank/DDBJ whole genome shotgun (WGS) entry which is preliminary data.</text>
</comment>
<keyword evidence="2" id="KW-1185">Reference proteome</keyword>
<organism evidence="1 2">
    <name type="scientific">Periplaneta americana</name>
    <name type="common">American cockroach</name>
    <name type="synonym">Blatta americana</name>
    <dbReference type="NCBI Taxonomy" id="6978"/>
    <lineage>
        <taxon>Eukaryota</taxon>
        <taxon>Metazoa</taxon>
        <taxon>Ecdysozoa</taxon>
        <taxon>Arthropoda</taxon>
        <taxon>Hexapoda</taxon>
        <taxon>Insecta</taxon>
        <taxon>Pterygota</taxon>
        <taxon>Neoptera</taxon>
        <taxon>Polyneoptera</taxon>
        <taxon>Dictyoptera</taxon>
        <taxon>Blattodea</taxon>
        <taxon>Blattoidea</taxon>
        <taxon>Blattidae</taxon>
        <taxon>Blattinae</taxon>
        <taxon>Periplaneta</taxon>
    </lineage>
</organism>
<proteinExistence type="predicted"/>